<sequence>MKEFILIFRNSTNPHDNPSQEQLQERMNWMGGIAARNRLADKGNRLSAGNAKTIRAGNVVTDGPYTEIKEYISGYMIVKTATIEEAIELARNNPILKDGGNIEVRAILGPEEGDHRP</sequence>
<dbReference type="InterPro" id="IPR011008">
    <property type="entry name" value="Dimeric_a/b-barrel"/>
</dbReference>
<dbReference type="EMBL" id="RIAR02000001">
    <property type="protein sequence ID" value="NSL86806.1"/>
    <property type="molecule type" value="Genomic_DNA"/>
</dbReference>
<protein>
    <submittedName>
        <fullName evidence="3">Transcription initiation protein</fullName>
    </submittedName>
</protein>
<dbReference type="Pfam" id="PF03795">
    <property type="entry name" value="YCII"/>
    <property type="match status" value="1"/>
</dbReference>
<dbReference type="PANTHER" id="PTHR35174">
    <property type="entry name" value="BLL7171 PROTEIN-RELATED"/>
    <property type="match status" value="1"/>
</dbReference>
<reference evidence="3" key="1">
    <citation type="submission" date="2020-05" db="EMBL/GenBank/DDBJ databases">
        <title>Chitinophaga laudate sp. nov., isolated from a tropical peat swamp.</title>
        <authorList>
            <person name="Goh C.B.S."/>
            <person name="Lee M.S."/>
            <person name="Parimannan S."/>
            <person name="Pasbakhsh P."/>
            <person name="Yule C.M."/>
            <person name="Rajandas H."/>
            <person name="Loke S."/>
            <person name="Croft L."/>
            <person name="Tan J.B.L."/>
        </authorList>
    </citation>
    <scope>NUCLEOTIDE SEQUENCE</scope>
    <source>
        <strain evidence="3">Mgbs1</strain>
    </source>
</reference>
<evidence type="ECO:0000259" key="2">
    <source>
        <dbReference type="Pfam" id="PF03795"/>
    </source>
</evidence>
<proteinExistence type="inferred from homology"/>
<dbReference type="OrthoDB" id="7782105at2"/>
<name>A0A3S1JC52_9BACT</name>
<organism evidence="3 4">
    <name type="scientific">Chitinophaga solisilvae</name>
    <dbReference type="NCBI Taxonomy" id="1233460"/>
    <lineage>
        <taxon>Bacteria</taxon>
        <taxon>Pseudomonadati</taxon>
        <taxon>Bacteroidota</taxon>
        <taxon>Chitinophagia</taxon>
        <taxon>Chitinophagales</taxon>
        <taxon>Chitinophagaceae</taxon>
        <taxon>Chitinophaga</taxon>
    </lineage>
</organism>
<dbReference type="AlphaFoldDB" id="A0A3S1JC52"/>
<evidence type="ECO:0000256" key="1">
    <source>
        <dbReference type="ARBA" id="ARBA00007689"/>
    </source>
</evidence>
<dbReference type="Gene3D" id="3.30.70.1060">
    <property type="entry name" value="Dimeric alpha+beta barrel"/>
    <property type="match status" value="1"/>
</dbReference>
<dbReference type="Proteomes" id="UP000281028">
    <property type="component" value="Unassembled WGS sequence"/>
</dbReference>
<keyword evidence="4" id="KW-1185">Reference proteome</keyword>
<comment type="similarity">
    <text evidence="1">Belongs to the YciI family.</text>
</comment>
<evidence type="ECO:0000313" key="3">
    <source>
        <dbReference type="EMBL" id="NSL86806.1"/>
    </source>
</evidence>
<accession>A0A3S1JC52</accession>
<dbReference type="InterPro" id="IPR005545">
    <property type="entry name" value="YCII"/>
</dbReference>
<gene>
    <name evidence="3" type="ORF">ECE50_008190</name>
</gene>
<feature type="domain" description="YCII-related" evidence="2">
    <location>
        <begin position="22"/>
        <end position="107"/>
    </location>
</feature>
<dbReference type="SUPFAM" id="SSF54909">
    <property type="entry name" value="Dimeric alpha+beta barrel"/>
    <property type="match status" value="1"/>
</dbReference>
<evidence type="ECO:0000313" key="4">
    <source>
        <dbReference type="Proteomes" id="UP000281028"/>
    </source>
</evidence>
<comment type="caution">
    <text evidence="3">The sequence shown here is derived from an EMBL/GenBank/DDBJ whole genome shotgun (WGS) entry which is preliminary data.</text>
</comment>